<dbReference type="Proteomes" id="UP000634134">
    <property type="component" value="Unassembled WGS sequence"/>
</dbReference>
<accession>A0ABR9WE61</accession>
<evidence type="ECO:0000313" key="2">
    <source>
        <dbReference type="Proteomes" id="UP000634134"/>
    </source>
</evidence>
<keyword evidence="2" id="KW-1185">Reference proteome</keyword>
<dbReference type="EMBL" id="JACYGY010000001">
    <property type="protein sequence ID" value="MBE9463782.1"/>
    <property type="molecule type" value="Genomic_DNA"/>
</dbReference>
<name>A0ABR9WE61_9BACT</name>
<comment type="caution">
    <text evidence="1">The sequence shown here is derived from an EMBL/GenBank/DDBJ whole genome shotgun (WGS) entry which is preliminary data.</text>
</comment>
<proteinExistence type="predicted"/>
<reference evidence="2" key="1">
    <citation type="submission" date="2023-07" db="EMBL/GenBank/DDBJ databases">
        <title>Dyadobacter sp. nov 'subterranea' isolated from contaminted grondwater.</title>
        <authorList>
            <person name="Szabo I."/>
            <person name="Al-Omari J."/>
            <person name="Szerdahelyi S.G."/>
            <person name="Rado J."/>
        </authorList>
    </citation>
    <scope>NUCLEOTIDE SEQUENCE [LARGE SCALE GENOMIC DNA]</scope>
    <source>
        <strain evidence="2">UP-52</strain>
    </source>
</reference>
<evidence type="ECO:0000313" key="1">
    <source>
        <dbReference type="EMBL" id="MBE9463782.1"/>
    </source>
</evidence>
<protein>
    <submittedName>
        <fullName evidence="1">DUF4252 domain-containing protein</fullName>
    </submittedName>
</protein>
<dbReference type="RefSeq" id="WP_194121891.1">
    <property type="nucleotide sequence ID" value="NZ_JACYGY010000001.1"/>
</dbReference>
<gene>
    <name evidence="1" type="ORF">IEE83_18015</name>
</gene>
<organism evidence="1 2">
    <name type="scientific">Dyadobacter subterraneus</name>
    <dbReference type="NCBI Taxonomy" id="2773304"/>
    <lineage>
        <taxon>Bacteria</taxon>
        <taxon>Pseudomonadati</taxon>
        <taxon>Bacteroidota</taxon>
        <taxon>Cytophagia</taxon>
        <taxon>Cytophagales</taxon>
        <taxon>Spirosomataceae</taxon>
        <taxon>Dyadobacter</taxon>
    </lineage>
</organism>
<dbReference type="Pfam" id="PF14060">
    <property type="entry name" value="DUF4252"/>
    <property type="match status" value="1"/>
</dbReference>
<sequence>MKPVIFIYIILFTSYISFGQGKVEPQQSQTFIDLYFKQYEDLPKYAVNTMGEAMVKRSNETGMWSHPSIARIMKQVKTYKYLSFDSPPEYSRKVISQLDDEIKKSSTYKEYYRWELNGVTSGIIYTRSKGNKITELVNVSVGKKKLLVSSFLGEDIDLESVRLLAVGR</sequence>
<dbReference type="InterPro" id="IPR025348">
    <property type="entry name" value="DUF4252"/>
</dbReference>